<dbReference type="Pfam" id="PF13673">
    <property type="entry name" value="Acetyltransf_10"/>
    <property type="match status" value="1"/>
</dbReference>
<accession>A0A1M5YBW5</accession>
<name>A0A1M5YBW5_9GAMM</name>
<dbReference type="OrthoDB" id="9796171at2"/>
<dbReference type="AlphaFoldDB" id="A0A1M5YBW5"/>
<gene>
    <name evidence="2" type="ORF">SAMN02745129_4007</name>
</gene>
<organism evidence="2 3">
    <name type="scientific">Ferrimonas marina</name>
    <dbReference type="NCBI Taxonomy" id="299255"/>
    <lineage>
        <taxon>Bacteria</taxon>
        <taxon>Pseudomonadati</taxon>
        <taxon>Pseudomonadota</taxon>
        <taxon>Gammaproteobacteria</taxon>
        <taxon>Alteromonadales</taxon>
        <taxon>Ferrimonadaceae</taxon>
        <taxon>Ferrimonas</taxon>
    </lineage>
</organism>
<dbReference type="EMBL" id="FQXG01000007">
    <property type="protein sequence ID" value="SHI08993.1"/>
    <property type="molecule type" value="Genomic_DNA"/>
</dbReference>
<dbReference type="RefSeq" id="WP_067663646.1">
    <property type="nucleotide sequence ID" value="NZ_FQXG01000007.1"/>
</dbReference>
<evidence type="ECO:0000313" key="3">
    <source>
        <dbReference type="Proteomes" id="UP000184268"/>
    </source>
</evidence>
<dbReference type="InterPro" id="IPR016181">
    <property type="entry name" value="Acyl_CoA_acyltransferase"/>
</dbReference>
<proteinExistence type="predicted"/>
<dbReference type="CDD" id="cd04301">
    <property type="entry name" value="NAT_SF"/>
    <property type="match status" value="1"/>
</dbReference>
<evidence type="ECO:0000259" key="1">
    <source>
        <dbReference type="PROSITE" id="PS51186"/>
    </source>
</evidence>
<dbReference type="GO" id="GO:0016747">
    <property type="term" value="F:acyltransferase activity, transferring groups other than amino-acyl groups"/>
    <property type="evidence" value="ECO:0007669"/>
    <property type="project" value="InterPro"/>
</dbReference>
<dbReference type="PROSITE" id="PS51186">
    <property type="entry name" value="GNAT"/>
    <property type="match status" value="1"/>
</dbReference>
<evidence type="ECO:0000313" key="2">
    <source>
        <dbReference type="EMBL" id="SHI08993.1"/>
    </source>
</evidence>
<keyword evidence="3" id="KW-1185">Reference proteome</keyword>
<dbReference type="Gene3D" id="3.40.630.30">
    <property type="match status" value="1"/>
</dbReference>
<dbReference type="SUPFAM" id="SSF55729">
    <property type="entry name" value="Acyl-CoA N-acyltransferases (Nat)"/>
    <property type="match status" value="1"/>
</dbReference>
<dbReference type="STRING" id="299255.SAMN02745129_4007"/>
<sequence length="156" mass="17531">MTSHNVFEVSWQWLPFQQLSVNQLYELLKLREQVFQLEQSSLYPDLDDKDQIAHHLLVTQNEQLIGYLRLIPTDSAIKLGRIVLTEATRGQALGRELVQAGIARALSVAPSLPITLSAQQALQSYYEDFGFRACSLPYDDGGVMHLDMVLPGSSQD</sequence>
<dbReference type="Proteomes" id="UP000184268">
    <property type="component" value="Unassembled WGS sequence"/>
</dbReference>
<dbReference type="InterPro" id="IPR000182">
    <property type="entry name" value="GNAT_dom"/>
</dbReference>
<protein>
    <submittedName>
        <fullName evidence="2">ElaA protein</fullName>
    </submittedName>
</protein>
<reference evidence="2 3" key="1">
    <citation type="submission" date="2016-11" db="EMBL/GenBank/DDBJ databases">
        <authorList>
            <person name="Jaros S."/>
            <person name="Januszkiewicz K."/>
            <person name="Wedrychowicz H."/>
        </authorList>
    </citation>
    <scope>NUCLEOTIDE SEQUENCE [LARGE SCALE GENOMIC DNA]</scope>
    <source>
        <strain evidence="2 3">DSM 16917</strain>
    </source>
</reference>
<feature type="domain" description="N-acetyltransferase" evidence="1">
    <location>
        <begin position="14"/>
        <end position="153"/>
    </location>
</feature>